<organism evidence="1 2">
    <name type="scientific">Drosophila albomicans</name>
    <name type="common">Fruit fly</name>
    <dbReference type="NCBI Taxonomy" id="7291"/>
    <lineage>
        <taxon>Eukaryota</taxon>
        <taxon>Metazoa</taxon>
        <taxon>Ecdysozoa</taxon>
        <taxon>Arthropoda</taxon>
        <taxon>Hexapoda</taxon>
        <taxon>Insecta</taxon>
        <taxon>Pterygota</taxon>
        <taxon>Neoptera</taxon>
        <taxon>Endopterygota</taxon>
        <taxon>Diptera</taxon>
        <taxon>Brachycera</taxon>
        <taxon>Muscomorpha</taxon>
        <taxon>Ephydroidea</taxon>
        <taxon>Drosophilidae</taxon>
        <taxon>Drosophila</taxon>
    </lineage>
</organism>
<evidence type="ECO:0000313" key="1">
    <source>
        <dbReference type="Proteomes" id="UP000515160"/>
    </source>
</evidence>
<dbReference type="AlphaFoldDB" id="A0A9C6W958"/>
<protein>
    <submittedName>
        <fullName evidence="2">Uncharacterized protein LOC127565373</fullName>
    </submittedName>
</protein>
<evidence type="ECO:0000313" key="2">
    <source>
        <dbReference type="RefSeq" id="XP_051859435.1"/>
    </source>
</evidence>
<dbReference type="PANTHER" id="PTHR20898">
    <property type="entry name" value="DAEDALUS ON 3-RELATED-RELATED"/>
    <property type="match status" value="1"/>
</dbReference>
<sequence>MRFDNGYKPFFIDITYDICKFLKDPQNIFVKAFYNTFKERSNMNHTCPYEHDVIVDKVWTGNLE</sequence>
<dbReference type="InterPro" id="IPR010512">
    <property type="entry name" value="DUF1091"/>
</dbReference>
<keyword evidence="1" id="KW-1185">Reference proteome</keyword>
<dbReference type="GeneID" id="127565373"/>
<dbReference type="Pfam" id="PF06477">
    <property type="entry name" value="DUF1091"/>
    <property type="match status" value="1"/>
</dbReference>
<dbReference type="RefSeq" id="XP_051859435.1">
    <property type="nucleotide sequence ID" value="XM_052003475.1"/>
</dbReference>
<dbReference type="OrthoDB" id="7941213at2759"/>
<name>A0A9C6W958_DROAB</name>
<accession>A0A9C6W958</accession>
<dbReference type="PANTHER" id="PTHR20898:SF0">
    <property type="entry name" value="DAEDALUS ON 3-RELATED"/>
    <property type="match status" value="1"/>
</dbReference>
<gene>
    <name evidence="2" type="primary">LOC127565373</name>
</gene>
<reference evidence="2" key="1">
    <citation type="submission" date="2025-08" db="UniProtKB">
        <authorList>
            <consortium name="RefSeq"/>
        </authorList>
    </citation>
    <scope>IDENTIFICATION</scope>
    <source>
        <strain evidence="2">15112-1751.03</strain>
        <tissue evidence="2">Whole Adult</tissue>
    </source>
</reference>
<proteinExistence type="predicted"/>
<dbReference type="Proteomes" id="UP000515160">
    <property type="component" value="Chromosome 3"/>
</dbReference>